<comment type="caution">
    <text evidence="1">The sequence shown here is derived from an EMBL/GenBank/DDBJ whole genome shotgun (WGS) entry which is preliminary data.</text>
</comment>
<keyword evidence="2" id="KW-1185">Reference proteome</keyword>
<organism evidence="1 2">
    <name type="scientific">Parasponia andersonii</name>
    <name type="common">Sponia andersonii</name>
    <dbReference type="NCBI Taxonomy" id="3476"/>
    <lineage>
        <taxon>Eukaryota</taxon>
        <taxon>Viridiplantae</taxon>
        <taxon>Streptophyta</taxon>
        <taxon>Embryophyta</taxon>
        <taxon>Tracheophyta</taxon>
        <taxon>Spermatophyta</taxon>
        <taxon>Magnoliopsida</taxon>
        <taxon>eudicotyledons</taxon>
        <taxon>Gunneridae</taxon>
        <taxon>Pentapetalae</taxon>
        <taxon>rosids</taxon>
        <taxon>fabids</taxon>
        <taxon>Rosales</taxon>
        <taxon>Cannabaceae</taxon>
        <taxon>Parasponia</taxon>
    </lineage>
</organism>
<evidence type="ECO:0000313" key="2">
    <source>
        <dbReference type="Proteomes" id="UP000237105"/>
    </source>
</evidence>
<dbReference type="EMBL" id="JXTB01000474">
    <property type="protein sequence ID" value="PON39145.1"/>
    <property type="molecule type" value="Genomic_DNA"/>
</dbReference>
<dbReference type="Proteomes" id="UP000237105">
    <property type="component" value="Unassembled WGS sequence"/>
</dbReference>
<dbReference type="OrthoDB" id="1951943at2759"/>
<proteinExistence type="predicted"/>
<protein>
    <submittedName>
        <fullName evidence="1">Uncharacterized protein</fullName>
    </submittedName>
</protein>
<accession>A0A2P5ARI4</accession>
<sequence length="133" mass="14506">MLSFSMSKFLKAWKTVTVSGTETSFTLYDKTTPKLAPPPPRIAQKTVFPHFSVEDIPFRIDDLRVNNLVTSQAVLPQHVPVPAAADVSAGADRRTDSVWKTKKIGFGANYGGRNVGIARRGDNEERLFGGGSV</sequence>
<name>A0A2P5ARI4_PARAD</name>
<gene>
    <name evidence="1" type="ORF">PanWU01x14_307150</name>
</gene>
<evidence type="ECO:0000313" key="1">
    <source>
        <dbReference type="EMBL" id="PON39145.1"/>
    </source>
</evidence>
<reference evidence="2" key="1">
    <citation type="submission" date="2016-06" db="EMBL/GenBank/DDBJ databases">
        <title>Parallel loss of symbiosis genes in relatives of nitrogen-fixing non-legume Parasponia.</title>
        <authorList>
            <person name="Van Velzen R."/>
            <person name="Holmer R."/>
            <person name="Bu F."/>
            <person name="Rutten L."/>
            <person name="Van Zeijl A."/>
            <person name="Liu W."/>
            <person name="Santuari L."/>
            <person name="Cao Q."/>
            <person name="Sharma T."/>
            <person name="Shen D."/>
            <person name="Roswanjaya Y."/>
            <person name="Wardhani T."/>
            <person name="Kalhor M.S."/>
            <person name="Jansen J."/>
            <person name="Van den Hoogen J."/>
            <person name="Gungor B."/>
            <person name="Hartog M."/>
            <person name="Hontelez J."/>
            <person name="Verver J."/>
            <person name="Yang W.-C."/>
            <person name="Schijlen E."/>
            <person name="Repin R."/>
            <person name="Schilthuizen M."/>
            <person name="Schranz E."/>
            <person name="Heidstra R."/>
            <person name="Miyata K."/>
            <person name="Fedorova E."/>
            <person name="Kohlen W."/>
            <person name="Bisseling T."/>
            <person name="Smit S."/>
            <person name="Geurts R."/>
        </authorList>
    </citation>
    <scope>NUCLEOTIDE SEQUENCE [LARGE SCALE GENOMIC DNA]</scope>
    <source>
        <strain evidence="2">cv. WU1-14</strain>
    </source>
</reference>
<dbReference type="AlphaFoldDB" id="A0A2P5ARI4"/>